<evidence type="ECO:0000256" key="1">
    <source>
        <dbReference type="ARBA" id="ARBA00023157"/>
    </source>
</evidence>
<protein>
    <submittedName>
        <fullName evidence="3">(raccoon dog) hypothetical protein</fullName>
    </submittedName>
</protein>
<sequence length="534" mass="59472">MGFDPWSPGSRPGPKAGAKPLHHPGIPESGFRWRFYITECWSQGNRNWSSLISTTDCQPLGCQTSINFTFDRFYSLPPPGPNPSSDPIICFTYDQTHPNCQDYWVQTNGGCPYSYCSIHHLCQGPFTSPSTAHHPWDPRWAMGVTAKLYQWGYSSYPTASLQIYRSYIRVLQNQSTLKDQADTICTQEQLLQTHLQTNPTQDQDPFSWVKLIQQGTSLANLSGMGNLSHCFICVPPNSFVAIPFPNAFSLTSSAPTSPAPHLSFTDVPLFTDPLNHQFPFCYSIPNLSLCNVTQLNTTSHYAPIATSHYALIMVSFGAMARYLNLSIPLPPSSAEVALLTSPLEKQKQVIFLPLVVRVSLASTLVATGLGTGTLIHFIDSSRDLSEKLQMAVKASAESLVSLQRQITSVAQVALQNQRALDLLTAEKGGTCMFLNQDCCYYINETGVVETDLHTLAKVRESLQKQYYPVDPNTTQWWQTTLTTWLLHLLSPLLIIGILLMERIREISRVSANQLILHPYACLPTSDMPTTPLYQ</sequence>
<organism evidence="3 4">
    <name type="scientific">Nyctereutes procyonoides</name>
    <name type="common">Raccoon dog</name>
    <name type="synonym">Canis procyonoides</name>
    <dbReference type="NCBI Taxonomy" id="34880"/>
    <lineage>
        <taxon>Eukaryota</taxon>
        <taxon>Metazoa</taxon>
        <taxon>Chordata</taxon>
        <taxon>Craniata</taxon>
        <taxon>Vertebrata</taxon>
        <taxon>Euteleostomi</taxon>
        <taxon>Mammalia</taxon>
        <taxon>Eutheria</taxon>
        <taxon>Laurasiatheria</taxon>
        <taxon>Carnivora</taxon>
        <taxon>Caniformia</taxon>
        <taxon>Canidae</taxon>
        <taxon>Nyctereutes</taxon>
    </lineage>
</organism>
<keyword evidence="4" id="KW-1185">Reference proteome</keyword>
<dbReference type="Proteomes" id="UP000645828">
    <property type="component" value="Unassembled WGS sequence"/>
</dbReference>
<dbReference type="SUPFAM" id="SSF58069">
    <property type="entry name" value="Virus ectodomain"/>
    <property type="match status" value="1"/>
</dbReference>
<evidence type="ECO:0000313" key="4">
    <source>
        <dbReference type="Proteomes" id="UP000645828"/>
    </source>
</evidence>
<dbReference type="EMBL" id="CAJHUB010000775">
    <property type="protein sequence ID" value="CAD7692033.1"/>
    <property type="molecule type" value="Genomic_DNA"/>
</dbReference>
<accession>A0A811ZTU2</accession>
<dbReference type="PANTHER" id="PTHR10424">
    <property type="entry name" value="VIRAL ENVELOPE PROTEIN"/>
    <property type="match status" value="1"/>
</dbReference>
<proteinExistence type="predicted"/>
<dbReference type="Pfam" id="PF00429">
    <property type="entry name" value="TLV_coat"/>
    <property type="match status" value="1"/>
</dbReference>
<feature type="region of interest" description="Disordered" evidence="2">
    <location>
        <begin position="1"/>
        <end position="23"/>
    </location>
</feature>
<evidence type="ECO:0000313" key="3">
    <source>
        <dbReference type="EMBL" id="CAD7692033.1"/>
    </source>
</evidence>
<gene>
    <name evidence="3" type="ORF">NYPRO_LOCUS24827</name>
</gene>
<name>A0A811ZTU2_NYCPR</name>
<dbReference type="AlphaFoldDB" id="A0A811ZTU2"/>
<dbReference type="Gene3D" id="1.10.287.210">
    <property type="match status" value="1"/>
</dbReference>
<dbReference type="CDD" id="cd09851">
    <property type="entry name" value="HTLV-1-like_HR1-HR2"/>
    <property type="match status" value="1"/>
</dbReference>
<evidence type="ECO:0000256" key="2">
    <source>
        <dbReference type="SAM" id="MobiDB-lite"/>
    </source>
</evidence>
<reference evidence="3" key="1">
    <citation type="submission" date="2020-12" db="EMBL/GenBank/DDBJ databases">
        <authorList>
            <consortium name="Molecular Ecology Group"/>
        </authorList>
    </citation>
    <scope>NUCLEOTIDE SEQUENCE</scope>
    <source>
        <strain evidence="3">TBG_1078</strain>
    </source>
</reference>
<keyword evidence="1" id="KW-1015">Disulfide bond</keyword>
<dbReference type="InterPro" id="IPR018154">
    <property type="entry name" value="TLV/ENV_coat_polyprotein"/>
</dbReference>
<comment type="caution">
    <text evidence="3">The sequence shown here is derived from an EMBL/GenBank/DDBJ whole genome shotgun (WGS) entry which is preliminary data.</text>
</comment>
<dbReference type="PANTHER" id="PTHR10424:SF73">
    <property type="entry name" value="ENDOGENOUS RETROVIRUS GROUP FC1 ENV POLYPROTEIN-RELATED"/>
    <property type="match status" value="1"/>
</dbReference>